<dbReference type="WBParaSite" id="EVEC_0000063001-mRNA-1">
    <property type="protein sequence ID" value="EVEC_0000063001-mRNA-1"/>
    <property type="gene ID" value="EVEC_0000063001"/>
</dbReference>
<dbReference type="AlphaFoldDB" id="A0A0N4UTL0"/>
<keyword evidence="3" id="KW-0788">Thiol protease</keyword>
<keyword evidence="2" id="KW-0378">Hydrolase</keyword>
<dbReference type="InterPro" id="IPR051297">
    <property type="entry name" value="PalB/RIM13"/>
</dbReference>
<evidence type="ECO:0000313" key="6">
    <source>
        <dbReference type="EMBL" id="VDD85282.1"/>
    </source>
</evidence>
<evidence type="ECO:0000256" key="1">
    <source>
        <dbReference type="ARBA" id="ARBA00022670"/>
    </source>
</evidence>
<dbReference type="EMBL" id="UXUI01000607">
    <property type="protein sequence ID" value="VDD85282.1"/>
    <property type="molecule type" value="Genomic_DNA"/>
</dbReference>
<dbReference type="GO" id="GO:0004197">
    <property type="term" value="F:cysteine-type endopeptidase activity"/>
    <property type="evidence" value="ECO:0007669"/>
    <property type="project" value="TreeGrafter"/>
</dbReference>
<dbReference type="STRING" id="51028.A0A0N4UTL0"/>
<dbReference type="SUPFAM" id="SSF116846">
    <property type="entry name" value="MIT domain"/>
    <property type="match status" value="2"/>
</dbReference>
<feature type="region of interest" description="Disordered" evidence="4">
    <location>
        <begin position="143"/>
        <end position="168"/>
    </location>
</feature>
<dbReference type="PANTHER" id="PTHR46143">
    <property type="entry name" value="CALPAIN-7"/>
    <property type="match status" value="1"/>
</dbReference>
<protein>
    <submittedName>
        <fullName evidence="8">MIT domain-containing protein</fullName>
    </submittedName>
</protein>
<feature type="domain" description="MIT" evidence="5">
    <location>
        <begin position="77"/>
        <end position="154"/>
    </location>
</feature>
<name>A0A0N4UTL0_ENTVE</name>
<evidence type="ECO:0000313" key="7">
    <source>
        <dbReference type="Proteomes" id="UP000274131"/>
    </source>
</evidence>
<dbReference type="OrthoDB" id="167576at2759"/>
<keyword evidence="7" id="KW-1185">Reference proteome</keyword>
<reference evidence="8" key="1">
    <citation type="submission" date="2017-02" db="UniProtKB">
        <authorList>
            <consortium name="WormBaseParasite"/>
        </authorList>
    </citation>
    <scope>IDENTIFICATION</scope>
</reference>
<keyword evidence="1" id="KW-0645">Protease</keyword>
<organism evidence="8">
    <name type="scientific">Enterobius vermicularis</name>
    <name type="common">Human pinworm</name>
    <dbReference type="NCBI Taxonomy" id="51028"/>
    <lineage>
        <taxon>Eukaryota</taxon>
        <taxon>Metazoa</taxon>
        <taxon>Ecdysozoa</taxon>
        <taxon>Nematoda</taxon>
        <taxon>Chromadorea</taxon>
        <taxon>Rhabditida</taxon>
        <taxon>Spirurina</taxon>
        <taxon>Oxyuridomorpha</taxon>
        <taxon>Oxyuroidea</taxon>
        <taxon>Oxyuridae</taxon>
        <taxon>Enterobius</taxon>
    </lineage>
</organism>
<reference evidence="6 7" key="2">
    <citation type="submission" date="2018-10" db="EMBL/GenBank/DDBJ databases">
        <authorList>
            <consortium name="Pathogen Informatics"/>
        </authorList>
    </citation>
    <scope>NUCLEOTIDE SEQUENCE [LARGE SCALE GENOMIC DNA]</scope>
</reference>
<dbReference type="InterPro" id="IPR036181">
    <property type="entry name" value="MIT_dom_sf"/>
</dbReference>
<dbReference type="PANTHER" id="PTHR46143:SF1">
    <property type="entry name" value="CALPAIN-7"/>
    <property type="match status" value="1"/>
</dbReference>
<dbReference type="Proteomes" id="UP000274131">
    <property type="component" value="Unassembled WGS sequence"/>
</dbReference>
<dbReference type="Pfam" id="PF04212">
    <property type="entry name" value="MIT"/>
    <property type="match status" value="2"/>
</dbReference>
<feature type="domain" description="MIT" evidence="5">
    <location>
        <begin position="1"/>
        <end position="71"/>
    </location>
</feature>
<sequence>MEDVTRSAQKAIDYDKAGRYDAAIYFYGDAAQTLLDLIQTGKAPVEYKKTAEGYISRAEIIKARRTSRLSSTVKSKHQQNLERAEFLLYQALDADKAEDPEEAVQLYMQAVDLCLLSQSQCETDIRRKLRDVAKKALDRAEILKSQRKSSRKEKDTLSLPDVPTDGEL</sequence>
<evidence type="ECO:0000256" key="4">
    <source>
        <dbReference type="SAM" id="MobiDB-lite"/>
    </source>
</evidence>
<accession>A0A0N4UTL0</accession>
<evidence type="ECO:0000259" key="5">
    <source>
        <dbReference type="SMART" id="SM00745"/>
    </source>
</evidence>
<evidence type="ECO:0000313" key="8">
    <source>
        <dbReference type="WBParaSite" id="EVEC_0000063001-mRNA-1"/>
    </source>
</evidence>
<proteinExistence type="predicted"/>
<evidence type="ECO:0000256" key="3">
    <source>
        <dbReference type="ARBA" id="ARBA00022807"/>
    </source>
</evidence>
<gene>
    <name evidence="6" type="ORF">EVEC_LOCUS425</name>
</gene>
<evidence type="ECO:0000256" key="2">
    <source>
        <dbReference type="ARBA" id="ARBA00022801"/>
    </source>
</evidence>
<dbReference type="InterPro" id="IPR007330">
    <property type="entry name" value="MIT_dom"/>
</dbReference>
<dbReference type="Gene3D" id="1.20.58.80">
    <property type="entry name" value="Phosphotransferase system, lactose/cellobiose-type IIA subunit"/>
    <property type="match status" value="2"/>
</dbReference>
<dbReference type="GO" id="GO:0006508">
    <property type="term" value="P:proteolysis"/>
    <property type="evidence" value="ECO:0007669"/>
    <property type="project" value="UniProtKB-KW"/>
</dbReference>
<dbReference type="SMART" id="SM00745">
    <property type="entry name" value="MIT"/>
    <property type="match status" value="2"/>
</dbReference>